<evidence type="ECO:0000313" key="5">
    <source>
        <dbReference type="Proteomes" id="UP000662373"/>
    </source>
</evidence>
<dbReference type="InterPro" id="IPR009057">
    <property type="entry name" value="Homeodomain-like_sf"/>
</dbReference>
<dbReference type="EMBL" id="JAEHJZ010000022">
    <property type="protein sequence ID" value="MBJ7880974.1"/>
    <property type="molecule type" value="Genomic_DNA"/>
</dbReference>
<feature type="domain" description="HTH araC/xylS-type" evidence="3">
    <location>
        <begin position="1"/>
        <end position="28"/>
    </location>
</feature>
<dbReference type="PROSITE" id="PS01124">
    <property type="entry name" value="HTH_ARAC_FAMILY_2"/>
    <property type="match status" value="1"/>
</dbReference>
<comment type="caution">
    <text evidence="4">The sequence shown here is derived from an EMBL/GenBank/DDBJ whole genome shotgun (WGS) entry which is preliminary data.</text>
</comment>
<name>A0A934KPB1_9FLAO</name>
<gene>
    <name evidence="4" type="ORF">JEM65_09990</name>
</gene>
<organism evidence="4 5">
    <name type="scientific">Gelidibacter salicanalis</name>
    <dbReference type="NCBI Taxonomy" id="291193"/>
    <lineage>
        <taxon>Bacteria</taxon>
        <taxon>Pseudomonadati</taxon>
        <taxon>Bacteroidota</taxon>
        <taxon>Flavobacteriia</taxon>
        <taxon>Flavobacteriales</taxon>
        <taxon>Flavobacteriaceae</taxon>
        <taxon>Gelidibacter</taxon>
    </lineage>
</organism>
<keyword evidence="2" id="KW-0804">Transcription</keyword>
<evidence type="ECO:0000256" key="1">
    <source>
        <dbReference type="ARBA" id="ARBA00023015"/>
    </source>
</evidence>
<dbReference type="AlphaFoldDB" id="A0A934KPB1"/>
<evidence type="ECO:0000256" key="2">
    <source>
        <dbReference type="ARBA" id="ARBA00023163"/>
    </source>
</evidence>
<evidence type="ECO:0000313" key="4">
    <source>
        <dbReference type="EMBL" id="MBJ7880974.1"/>
    </source>
</evidence>
<proteinExistence type="predicted"/>
<keyword evidence="1" id="KW-0805">Transcription regulation</keyword>
<dbReference type="Gene3D" id="1.10.10.60">
    <property type="entry name" value="Homeodomain-like"/>
    <property type="match status" value="1"/>
</dbReference>
<dbReference type="InterPro" id="IPR018060">
    <property type="entry name" value="HTH_AraC"/>
</dbReference>
<sequence>MSGFKTMSHFSRSFKNRYGFSPSELRKN</sequence>
<accession>A0A934KPB1</accession>
<protein>
    <submittedName>
        <fullName evidence="4">AraC family transcriptional regulator</fullName>
    </submittedName>
</protein>
<dbReference type="Proteomes" id="UP000662373">
    <property type="component" value="Unassembled WGS sequence"/>
</dbReference>
<dbReference type="SUPFAM" id="SSF46689">
    <property type="entry name" value="Homeodomain-like"/>
    <property type="match status" value="1"/>
</dbReference>
<dbReference type="GO" id="GO:0043565">
    <property type="term" value="F:sequence-specific DNA binding"/>
    <property type="evidence" value="ECO:0007669"/>
    <property type="project" value="InterPro"/>
</dbReference>
<keyword evidence="5" id="KW-1185">Reference proteome</keyword>
<dbReference type="GO" id="GO:0003700">
    <property type="term" value="F:DNA-binding transcription factor activity"/>
    <property type="evidence" value="ECO:0007669"/>
    <property type="project" value="InterPro"/>
</dbReference>
<evidence type="ECO:0000259" key="3">
    <source>
        <dbReference type="PROSITE" id="PS01124"/>
    </source>
</evidence>
<reference evidence="4 5" key="1">
    <citation type="submission" date="2020-09" db="EMBL/GenBank/DDBJ databases">
        <title>Draft genome of Gelidibacter salicanalis PAMC21136.</title>
        <authorList>
            <person name="Park H."/>
        </authorList>
    </citation>
    <scope>NUCLEOTIDE SEQUENCE [LARGE SCALE GENOMIC DNA]</scope>
    <source>
        <strain evidence="4 5">PAMC21136</strain>
    </source>
</reference>